<dbReference type="EMBL" id="FRCK01000001">
    <property type="protein sequence ID" value="SHL82495.1"/>
    <property type="molecule type" value="Genomic_DNA"/>
</dbReference>
<evidence type="ECO:0000256" key="1">
    <source>
        <dbReference type="ARBA" id="ARBA00022630"/>
    </source>
</evidence>
<dbReference type="Gene3D" id="3.90.760.10">
    <property type="entry name" value="Flavocytochrome c sulphide dehydrogenase, flavin-binding domain"/>
    <property type="match status" value="1"/>
</dbReference>
<dbReference type="Gene3D" id="3.50.50.60">
    <property type="entry name" value="FAD/NAD(P)-binding domain"/>
    <property type="match status" value="2"/>
</dbReference>
<feature type="domain" description="Sulfide dehydrogenase [flavocytochrome c] flavoprotein chain central" evidence="5">
    <location>
        <begin position="174"/>
        <end position="288"/>
    </location>
</feature>
<dbReference type="AlphaFoldDB" id="A0A1M7DSM3"/>
<dbReference type="InterPro" id="IPR016156">
    <property type="entry name" value="FAD/NAD-linked_Rdtase_dimer_sf"/>
</dbReference>
<dbReference type="InterPro" id="IPR015323">
    <property type="entry name" value="FlavoCytC_S_DH_flav-bd"/>
</dbReference>
<dbReference type="Proteomes" id="UP000184444">
    <property type="component" value="Unassembled WGS sequence"/>
</dbReference>
<evidence type="ECO:0000259" key="5">
    <source>
        <dbReference type="Pfam" id="PF21706"/>
    </source>
</evidence>
<keyword evidence="1" id="KW-0285">Flavoprotein</keyword>
<dbReference type="InterPro" id="IPR037092">
    <property type="entry name" value="FlavoCytC_S_DH_flav-bd_sf"/>
</dbReference>
<feature type="domain" description="FAD/NAD(P)-binding" evidence="3">
    <location>
        <begin position="42"/>
        <end position="155"/>
    </location>
</feature>
<dbReference type="SUPFAM" id="SSF55424">
    <property type="entry name" value="FAD/NAD-linked reductases, dimerisation (C-terminal) domain"/>
    <property type="match status" value="1"/>
</dbReference>
<evidence type="ECO:0000313" key="6">
    <source>
        <dbReference type="EMBL" id="SHL82495.1"/>
    </source>
</evidence>
<dbReference type="RefSeq" id="WP_234951955.1">
    <property type="nucleotide sequence ID" value="NZ_FRCK01000001.1"/>
</dbReference>
<gene>
    <name evidence="6" type="ORF">SAMN05444389_101541</name>
</gene>
<accession>A0A1M7DSM3</accession>
<reference evidence="7" key="1">
    <citation type="submission" date="2016-11" db="EMBL/GenBank/DDBJ databases">
        <authorList>
            <person name="Varghese N."/>
            <person name="Submissions S."/>
        </authorList>
    </citation>
    <scope>NUCLEOTIDE SEQUENCE [LARGE SCALE GENOMIC DNA]</scope>
    <source>
        <strain evidence="7">DSM 6637</strain>
    </source>
</reference>
<evidence type="ECO:0000259" key="3">
    <source>
        <dbReference type="Pfam" id="PF07992"/>
    </source>
</evidence>
<dbReference type="InterPro" id="IPR023753">
    <property type="entry name" value="FAD/NAD-binding_dom"/>
</dbReference>
<feature type="domain" description="Flavocytochrome c sulphide dehydrogenase flavin-binding" evidence="4">
    <location>
        <begin position="364"/>
        <end position="430"/>
    </location>
</feature>
<dbReference type="InterPro" id="IPR036188">
    <property type="entry name" value="FAD/NAD-bd_sf"/>
</dbReference>
<dbReference type="SUPFAM" id="SSF51905">
    <property type="entry name" value="FAD/NAD(P)-binding domain"/>
    <property type="match status" value="2"/>
</dbReference>
<dbReference type="PANTHER" id="PTHR43755:SF1">
    <property type="entry name" value="FAD-DEPENDENT PYRIDINE NUCLEOTIDE-DISULPHIDE OXIDOREDUCTASE"/>
    <property type="match status" value="1"/>
</dbReference>
<dbReference type="PRINTS" id="PR00368">
    <property type="entry name" value="FADPNR"/>
</dbReference>
<evidence type="ECO:0000313" key="7">
    <source>
        <dbReference type="Proteomes" id="UP000184444"/>
    </source>
</evidence>
<dbReference type="GO" id="GO:0050660">
    <property type="term" value="F:flavin adenine dinucleotide binding"/>
    <property type="evidence" value="ECO:0007669"/>
    <property type="project" value="InterPro"/>
</dbReference>
<evidence type="ECO:0000259" key="4">
    <source>
        <dbReference type="Pfam" id="PF09242"/>
    </source>
</evidence>
<organism evidence="6 7">
    <name type="scientific">Paracoccus solventivorans</name>
    <dbReference type="NCBI Taxonomy" id="53463"/>
    <lineage>
        <taxon>Bacteria</taxon>
        <taxon>Pseudomonadati</taxon>
        <taxon>Pseudomonadota</taxon>
        <taxon>Alphaproteobacteria</taxon>
        <taxon>Rhodobacterales</taxon>
        <taxon>Paracoccaceae</taxon>
        <taxon>Paracoccus</taxon>
    </lineage>
</organism>
<dbReference type="STRING" id="53463.SAMN05444389_101541"/>
<name>A0A1M7DSM3_9RHOB</name>
<protein>
    <submittedName>
        <fullName evidence="6">Cytochrome-dependent sulfide dehydrogenase (Flavoprotein)</fullName>
    </submittedName>
</protein>
<sequence length="431" mass="45371">MTRLPAPAPAPLPLSRRAVLGGIAAGGALLAAPALAQRALPHVVVIGAGPGGATAARALARAAGAPRVTLVEANADTITCFFSNLYLGGLVPLEHLRHGHDRLAATPGLRLVHDRATAIDRDARRVVLAGGEMLDYDRLVLSPGIDFVPGSVPGWSESDAALMPHSYKSGDQVALLMQQVQAMPQGGTVAIVTPPAPYRCPPAPYERAAMIARTLRRVNPTAKILILDPKDHFTKQVLFEEGWGRHADGMIDWIGPEFGGAAVELRPDRMELLVEGEVQRVDVCNVIPAQRAGVLAQLAGLTAADGWVPVRAESMQAQADPAIWVLGDAADAGAMPKGAFAAHAQAYVAVDAILADLAGTAPHPPFYESACWSCLAKGDSVKLASSFAPHDGRIEQTATSISQPAEDAATRRATYDEAFSWYHTITAEMFG</sequence>
<dbReference type="Pfam" id="PF07992">
    <property type="entry name" value="Pyr_redox_2"/>
    <property type="match status" value="1"/>
</dbReference>
<evidence type="ECO:0000256" key="2">
    <source>
        <dbReference type="ARBA" id="ARBA00022827"/>
    </source>
</evidence>
<dbReference type="PANTHER" id="PTHR43755">
    <property type="match status" value="1"/>
</dbReference>
<keyword evidence="2" id="KW-0274">FAD</keyword>
<dbReference type="GO" id="GO:0016491">
    <property type="term" value="F:oxidoreductase activity"/>
    <property type="evidence" value="ECO:0007669"/>
    <property type="project" value="InterPro"/>
</dbReference>
<dbReference type="InterPro" id="IPR052541">
    <property type="entry name" value="SQRD"/>
</dbReference>
<dbReference type="PROSITE" id="PS51318">
    <property type="entry name" value="TAT"/>
    <property type="match status" value="1"/>
</dbReference>
<keyword evidence="7" id="KW-1185">Reference proteome</keyword>
<dbReference type="InterPro" id="IPR006311">
    <property type="entry name" value="TAT_signal"/>
</dbReference>
<dbReference type="Pfam" id="PF21706">
    <property type="entry name" value="FCSD_central"/>
    <property type="match status" value="1"/>
</dbReference>
<proteinExistence type="predicted"/>
<dbReference type="Pfam" id="PF09242">
    <property type="entry name" value="FCSD-flav_bind"/>
    <property type="match status" value="1"/>
</dbReference>
<dbReference type="InterPro" id="IPR049386">
    <property type="entry name" value="FCSD_central"/>
</dbReference>